<keyword evidence="2" id="KW-1185">Reference proteome</keyword>
<dbReference type="EMBL" id="JAGTJS010000012">
    <property type="protein sequence ID" value="KAH7250729.1"/>
    <property type="molecule type" value="Genomic_DNA"/>
</dbReference>
<gene>
    <name evidence="1" type="ORF">B0J15DRAFT_496764</name>
</gene>
<dbReference type="OrthoDB" id="109543at2759"/>
<protein>
    <submittedName>
        <fullName evidence="1">Uncharacterized protein</fullName>
    </submittedName>
</protein>
<reference evidence="1" key="1">
    <citation type="journal article" date="2021" name="Nat. Commun.">
        <title>Genetic determinants of endophytism in the Arabidopsis root mycobiome.</title>
        <authorList>
            <person name="Mesny F."/>
            <person name="Miyauchi S."/>
            <person name="Thiergart T."/>
            <person name="Pickel B."/>
            <person name="Atanasova L."/>
            <person name="Karlsson M."/>
            <person name="Huettel B."/>
            <person name="Barry K.W."/>
            <person name="Haridas S."/>
            <person name="Chen C."/>
            <person name="Bauer D."/>
            <person name="Andreopoulos W."/>
            <person name="Pangilinan J."/>
            <person name="LaButti K."/>
            <person name="Riley R."/>
            <person name="Lipzen A."/>
            <person name="Clum A."/>
            <person name="Drula E."/>
            <person name="Henrissat B."/>
            <person name="Kohler A."/>
            <person name="Grigoriev I.V."/>
            <person name="Martin F.M."/>
            <person name="Hacquard S."/>
        </authorList>
    </citation>
    <scope>NUCLEOTIDE SEQUENCE</scope>
    <source>
        <strain evidence="1">FSSC 5 MPI-SDFR-AT-0091</strain>
    </source>
</reference>
<comment type="caution">
    <text evidence="1">The sequence shown here is derived from an EMBL/GenBank/DDBJ whole genome shotgun (WGS) entry which is preliminary data.</text>
</comment>
<organism evidence="1 2">
    <name type="scientific">Fusarium solani</name>
    <name type="common">Filamentous fungus</name>
    <dbReference type="NCBI Taxonomy" id="169388"/>
    <lineage>
        <taxon>Eukaryota</taxon>
        <taxon>Fungi</taxon>
        <taxon>Dikarya</taxon>
        <taxon>Ascomycota</taxon>
        <taxon>Pezizomycotina</taxon>
        <taxon>Sordariomycetes</taxon>
        <taxon>Hypocreomycetidae</taxon>
        <taxon>Hypocreales</taxon>
        <taxon>Nectriaceae</taxon>
        <taxon>Fusarium</taxon>
        <taxon>Fusarium solani species complex</taxon>
    </lineage>
</organism>
<dbReference type="AlphaFoldDB" id="A0A9P9H3W3"/>
<evidence type="ECO:0000313" key="2">
    <source>
        <dbReference type="Proteomes" id="UP000736672"/>
    </source>
</evidence>
<sequence>MSSSPTSPRFAFRTSWHDQIRETGAVDRLKEGRYDQFPLQQTQALTNNILASNVLGNGFNVLGNSFFSRGVTPGTLDADILLVSKLAPFRNESFALEAGVLACFHAFSHEGARGQVREALGRCEIPGPFFLHQARVYLQFLILASGIRHEFVPNEVPVLAKALFNLVKEREPEEPFPAIIGHLHHIGKESIDDYLPLHLVEMMLCYADYKEKLRIKLNELKDSCQWHSAYKLVAGASQLAFLPAKALLRYALPDRSWWMPWQPNLDRIREWETRLSEKDRYRLVVVLDLEGPDTTGGQQRHLLRHSCCGIFSPAADTLPLKNGRHIMDSLMAVVDRAIARGSEAIGLIVTMCIKPRRVDWQTIERIEAALELRSPDGIRALNTYVRAFEKGDLSDKVQACTAFLNTVTAAPQLRNLYGSPRDLAGPGCHVFMEAVEYLYRQLCERQASERFALATGGLGRALASATWLHELWDDVFVEGLKGVPSDHYISNAFHLLRTASEVEYPIHRDDLAYCLCLSKREDAAAADVTRPSRLGDDLIRSIPLDTDRGLLRDKLCREVREGFSPEVAMACVNQSKKEHPSFVKKIRELITQENNDMLCVNMAWYLSRNHNIPNAKRPAECWRQLLMHKMRQRSPGLLERVGDALPTSKLWVDWQTHLRWLYQDRHYDPEGGLGFTPEKFNAVTVRKMGIGRSVSMSTSSTGSSGGYPYLGRDFGRD</sequence>
<accession>A0A9P9H3W3</accession>
<dbReference type="Proteomes" id="UP000736672">
    <property type="component" value="Unassembled WGS sequence"/>
</dbReference>
<proteinExistence type="predicted"/>
<name>A0A9P9H3W3_FUSSL</name>
<evidence type="ECO:0000313" key="1">
    <source>
        <dbReference type="EMBL" id="KAH7250729.1"/>
    </source>
</evidence>